<protein>
    <submittedName>
        <fullName evidence="1">Uncharacterized protein</fullName>
    </submittedName>
</protein>
<keyword evidence="2" id="KW-1185">Reference proteome</keyword>
<name>A0ACC1M0F8_9FUNG</name>
<accession>A0ACC1M0F8</accession>
<evidence type="ECO:0000313" key="1">
    <source>
        <dbReference type="EMBL" id="KAJ2891032.1"/>
    </source>
</evidence>
<sequence>MSPTTFSSPRTTTITADGLIFDLDGTLISSLEATEKIYTRYCDQFGMDPAPVLAGCHGIPTLQVLHMFYPASTHTIDFANQMEQDALAELNGLKVIPGADSLLRNLPPLKWSIFTSGMPMLALPRMKHLGLPIPQVFVTPKNITNGKPHPEGYVLAAQLMGLEAARCVVFEDAVAGVNAGRDSGAVVVGIRTLLTDKQLKDAGAAYTVRDMTKVVVSSNSNGTLMATIDEA</sequence>
<comment type="caution">
    <text evidence="1">The sequence shown here is derived from an EMBL/GenBank/DDBJ whole genome shotgun (WGS) entry which is preliminary data.</text>
</comment>
<evidence type="ECO:0000313" key="2">
    <source>
        <dbReference type="Proteomes" id="UP001139981"/>
    </source>
</evidence>
<reference evidence="1" key="1">
    <citation type="submission" date="2022-07" db="EMBL/GenBank/DDBJ databases">
        <title>Phylogenomic reconstructions and comparative analyses of Kickxellomycotina fungi.</title>
        <authorList>
            <person name="Reynolds N.K."/>
            <person name="Stajich J.E."/>
            <person name="Barry K."/>
            <person name="Grigoriev I.V."/>
            <person name="Crous P."/>
            <person name="Smith M.E."/>
        </authorList>
    </citation>
    <scope>NUCLEOTIDE SEQUENCE</scope>
    <source>
        <strain evidence="1">CBS 190363</strain>
    </source>
</reference>
<proteinExistence type="predicted"/>
<dbReference type="EMBL" id="JANBVB010001121">
    <property type="protein sequence ID" value="KAJ2891032.1"/>
    <property type="molecule type" value="Genomic_DNA"/>
</dbReference>
<dbReference type="Proteomes" id="UP001139981">
    <property type="component" value="Unassembled WGS sequence"/>
</dbReference>
<gene>
    <name evidence="1" type="ORF">IWW38_003809</name>
</gene>
<organism evidence="1 2">
    <name type="scientific">Coemansia aciculifera</name>
    <dbReference type="NCBI Taxonomy" id="417176"/>
    <lineage>
        <taxon>Eukaryota</taxon>
        <taxon>Fungi</taxon>
        <taxon>Fungi incertae sedis</taxon>
        <taxon>Zoopagomycota</taxon>
        <taxon>Kickxellomycotina</taxon>
        <taxon>Kickxellomycetes</taxon>
        <taxon>Kickxellales</taxon>
        <taxon>Kickxellaceae</taxon>
        <taxon>Coemansia</taxon>
    </lineage>
</organism>